<accession>A0ABR2HFT5</accession>
<name>A0ABR2HFT5_9EUKA</name>
<evidence type="ECO:0000256" key="2">
    <source>
        <dbReference type="PROSITE-ProRule" id="PRU00176"/>
    </source>
</evidence>
<dbReference type="InterPro" id="IPR012677">
    <property type="entry name" value="Nucleotide-bd_a/b_plait_sf"/>
</dbReference>
<dbReference type="Gene3D" id="3.30.70.330">
    <property type="match status" value="2"/>
</dbReference>
<evidence type="ECO:0000256" key="1">
    <source>
        <dbReference type="ARBA" id="ARBA00022884"/>
    </source>
</evidence>
<dbReference type="CDD" id="cd00590">
    <property type="entry name" value="RRM_SF"/>
    <property type="match status" value="1"/>
</dbReference>
<dbReference type="InterPro" id="IPR000504">
    <property type="entry name" value="RRM_dom"/>
</dbReference>
<feature type="domain" description="RRM" evidence="3">
    <location>
        <begin position="104"/>
        <end position="176"/>
    </location>
</feature>
<dbReference type="Proteomes" id="UP001470230">
    <property type="component" value="Unassembled WGS sequence"/>
</dbReference>
<comment type="caution">
    <text evidence="4">The sequence shown here is derived from an EMBL/GenBank/DDBJ whole genome shotgun (WGS) entry which is preliminary data.</text>
</comment>
<dbReference type="PANTHER" id="PTHR23189">
    <property type="entry name" value="RNA RECOGNITION MOTIF-CONTAINING"/>
    <property type="match status" value="1"/>
</dbReference>
<dbReference type="SMART" id="SM00360">
    <property type="entry name" value="RRM"/>
    <property type="match status" value="2"/>
</dbReference>
<proteinExistence type="predicted"/>
<dbReference type="SUPFAM" id="SSF54928">
    <property type="entry name" value="RNA-binding domain, RBD"/>
    <property type="match status" value="1"/>
</dbReference>
<gene>
    <name evidence="4" type="ORF">M9Y10_021268</name>
</gene>
<sequence>MLFNIPDQTNWNELLETPPDWNFSMISNDYQYNFTEDDIFSTLQPSTFDFLDDEEEDEETKLQKKAIEEQKKKASKRGIHIFKTPGFVPDSIKFECIYGEIPTRSIMISNIPPDATKEDLHYIFESFGPYESCDLTNISKGVAYVQFYNMEDAQLMRVSTIYLCHQQVMKIFHVDSQINCIQNNNSKKPRNNGTIVLFHIPKEIDEKELHEIFSNFGKVRQIRNTPFKFSQKFIEFYDTRAAEKALKTYNGKFLNKKSKTRVSIEYSFPGGFKKNIQKYYRTTLPTIERNKNNNKISY</sequence>
<evidence type="ECO:0000259" key="3">
    <source>
        <dbReference type="PROSITE" id="PS50102"/>
    </source>
</evidence>
<organism evidence="4 5">
    <name type="scientific">Tritrichomonas musculus</name>
    <dbReference type="NCBI Taxonomy" id="1915356"/>
    <lineage>
        <taxon>Eukaryota</taxon>
        <taxon>Metamonada</taxon>
        <taxon>Parabasalia</taxon>
        <taxon>Tritrichomonadida</taxon>
        <taxon>Tritrichomonadidae</taxon>
        <taxon>Tritrichomonas</taxon>
    </lineage>
</organism>
<keyword evidence="1 2" id="KW-0694">RNA-binding</keyword>
<dbReference type="CDD" id="cd12276">
    <property type="entry name" value="RRM2_MEI2_EAR1_like"/>
    <property type="match status" value="1"/>
</dbReference>
<reference evidence="4 5" key="1">
    <citation type="submission" date="2024-04" db="EMBL/GenBank/DDBJ databases">
        <title>Tritrichomonas musculus Genome.</title>
        <authorList>
            <person name="Alves-Ferreira E."/>
            <person name="Grigg M."/>
            <person name="Lorenzi H."/>
            <person name="Galac M."/>
        </authorList>
    </citation>
    <scope>NUCLEOTIDE SEQUENCE [LARGE SCALE GENOMIC DNA]</scope>
    <source>
        <strain evidence="4 5">EAF2021</strain>
    </source>
</reference>
<evidence type="ECO:0000313" key="4">
    <source>
        <dbReference type="EMBL" id="KAK8845090.1"/>
    </source>
</evidence>
<keyword evidence="5" id="KW-1185">Reference proteome</keyword>
<evidence type="ECO:0000313" key="5">
    <source>
        <dbReference type="Proteomes" id="UP001470230"/>
    </source>
</evidence>
<dbReference type="InterPro" id="IPR035979">
    <property type="entry name" value="RBD_domain_sf"/>
</dbReference>
<protein>
    <recommendedName>
        <fullName evidence="3">RRM domain-containing protein</fullName>
    </recommendedName>
</protein>
<dbReference type="PROSITE" id="PS50102">
    <property type="entry name" value="RRM"/>
    <property type="match status" value="2"/>
</dbReference>
<feature type="domain" description="RRM" evidence="3">
    <location>
        <begin position="193"/>
        <end position="269"/>
    </location>
</feature>
<dbReference type="Pfam" id="PF00076">
    <property type="entry name" value="RRM_1"/>
    <property type="match status" value="2"/>
</dbReference>
<dbReference type="EMBL" id="JAPFFF010000031">
    <property type="protein sequence ID" value="KAK8845090.1"/>
    <property type="molecule type" value="Genomic_DNA"/>
</dbReference>